<dbReference type="KEGG" id="tvr:TVD_00235"/>
<feature type="transmembrane region" description="Helical" evidence="1">
    <location>
        <begin position="38"/>
        <end position="60"/>
    </location>
</feature>
<dbReference type="Proteomes" id="UP000064201">
    <property type="component" value="Chromosome"/>
</dbReference>
<dbReference type="GO" id="GO:0005886">
    <property type="term" value="C:plasma membrane"/>
    <property type="evidence" value="ECO:0007669"/>
    <property type="project" value="TreeGrafter"/>
</dbReference>
<sequence length="258" mass="27996">MEFLSLRFLADWFLLPPSGPLLLALAGLLLYRTLAGKALLTGGLLLTYAFSIPPVSHALMAPLQAAYSPPDTTALEHAEAIVVLGAGYRSGAVEFSGETVNDLALVRLRYAAALHRQTGLPVVATGGGPEGREPEARWMAEVLEEFGVSPVWQETRARDTEGNARHSAALLHERGMQRVLLVTHAHHLPRATAAFERAGLEAIPAPTGAFVAHDTRLSLGAFKPQANAMRTSWLAMHEYLGILWYRWQYGRHPAPPGT</sequence>
<dbReference type="AlphaFoldDB" id="A0A0G3G0G5"/>
<evidence type="ECO:0000313" key="4">
    <source>
        <dbReference type="Proteomes" id="UP000064201"/>
    </source>
</evidence>
<organism evidence="3 4">
    <name type="scientific">Thioalkalivibrio versutus</name>
    <dbReference type="NCBI Taxonomy" id="106634"/>
    <lineage>
        <taxon>Bacteria</taxon>
        <taxon>Pseudomonadati</taxon>
        <taxon>Pseudomonadota</taxon>
        <taxon>Gammaproteobacteria</taxon>
        <taxon>Chromatiales</taxon>
        <taxon>Ectothiorhodospiraceae</taxon>
        <taxon>Thioalkalivibrio</taxon>
    </lineage>
</organism>
<dbReference type="Gene3D" id="3.40.50.620">
    <property type="entry name" value="HUPs"/>
    <property type="match status" value="1"/>
</dbReference>
<name>A0A0G3G0G5_9GAMM</name>
<dbReference type="InterPro" id="IPR051599">
    <property type="entry name" value="Cell_Envelope_Assoc"/>
</dbReference>
<keyword evidence="4" id="KW-1185">Reference proteome</keyword>
<feature type="domain" description="DUF218" evidence="2">
    <location>
        <begin position="79"/>
        <end position="241"/>
    </location>
</feature>
<dbReference type="EMBL" id="CP011367">
    <property type="protein sequence ID" value="AKJ93884.1"/>
    <property type="molecule type" value="Genomic_DNA"/>
</dbReference>
<keyword evidence="1" id="KW-0812">Transmembrane</keyword>
<dbReference type="InterPro" id="IPR003848">
    <property type="entry name" value="DUF218"/>
</dbReference>
<evidence type="ECO:0000259" key="2">
    <source>
        <dbReference type="Pfam" id="PF02698"/>
    </source>
</evidence>
<dbReference type="OrthoDB" id="9809813at2"/>
<accession>A0A0G3G0G5</accession>
<dbReference type="PATRIC" id="fig|106634.4.peg.46"/>
<dbReference type="Pfam" id="PF02698">
    <property type="entry name" value="DUF218"/>
    <property type="match status" value="1"/>
</dbReference>
<dbReference type="InterPro" id="IPR014729">
    <property type="entry name" value="Rossmann-like_a/b/a_fold"/>
</dbReference>
<dbReference type="CDD" id="cd06259">
    <property type="entry name" value="YdcF-like"/>
    <property type="match status" value="1"/>
</dbReference>
<reference evidence="3 4" key="1">
    <citation type="submission" date="2015-04" db="EMBL/GenBank/DDBJ databases">
        <title>Complete Sequence for the Genome of the Thioalkalivibrio versutus D301.</title>
        <authorList>
            <person name="Mu T."/>
            <person name="Zhou J."/>
            <person name="Xu X."/>
        </authorList>
    </citation>
    <scope>NUCLEOTIDE SEQUENCE [LARGE SCALE GENOMIC DNA]</scope>
    <source>
        <strain evidence="3 4">D301</strain>
    </source>
</reference>
<dbReference type="PANTHER" id="PTHR30336">
    <property type="entry name" value="INNER MEMBRANE PROTEIN, PROBABLE PERMEASE"/>
    <property type="match status" value="1"/>
</dbReference>
<keyword evidence="1" id="KW-0472">Membrane</keyword>
<evidence type="ECO:0000256" key="1">
    <source>
        <dbReference type="SAM" id="Phobius"/>
    </source>
</evidence>
<dbReference type="PANTHER" id="PTHR30336:SF4">
    <property type="entry name" value="ENVELOPE BIOGENESIS FACTOR ELYC"/>
    <property type="match status" value="1"/>
</dbReference>
<dbReference type="GO" id="GO:0000270">
    <property type="term" value="P:peptidoglycan metabolic process"/>
    <property type="evidence" value="ECO:0007669"/>
    <property type="project" value="TreeGrafter"/>
</dbReference>
<dbReference type="GO" id="GO:0043164">
    <property type="term" value="P:Gram-negative-bacterium-type cell wall biogenesis"/>
    <property type="evidence" value="ECO:0007669"/>
    <property type="project" value="TreeGrafter"/>
</dbReference>
<feature type="transmembrane region" description="Helical" evidence="1">
    <location>
        <begin position="12"/>
        <end position="31"/>
    </location>
</feature>
<protein>
    <recommendedName>
        <fullName evidence="2">DUF218 domain-containing protein</fullName>
    </recommendedName>
</protein>
<evidence type="ECO:0000313" key="3">
    <source>
        <dbReference type="EMBL" id="AKJ93884.1"/>
    </source>
</evidence>
<keyword evidence="1" id="KW-1133">Transmembrane helix</keyword>
<proteinExistence type="predicted"/>
<gene>
    <name evidence="3" type="ORF">TVD_00235</name>
</gene>
<dbReference type="RefSeq" id="WP_047250480.1">
    <property type="nucleotide sequence ID" value="NZ_CP011367.1"/>
</dbReference>
<dbReference type="STRING" id="106634.TVD_00235"/>